<dbReference type="Pfam" id="PF03184">
    <property type="entry name" value="DDE_1"/>
    <property type="match status" value="1"/>
</dbReference>
<evidence type="ECO:0000313" key="3">
    <source>
        <dbReference type="Proteomes" id="UP001152803"/>
    </source>
</evidence>
<protein>
    <recommendedName>
        <fullName evidence="1">DDE-1 domain-containing protein</fullName>
    </recommendedName>
</protein>
<proteinExistence type="predicted"/>
<dbReference type="PANTHER" id="PTHR19303">
    <property type="entry name" value="TRANSPOSON"/>
    <property type="match status" value="1"/>
</dbReference>
<name>A0A9Q1HYP7_CONCO</name>
<feature type="domain" description="DDE-1" evidence="1">
    <location>
        <begin position="233"/>
        <end position="387"/>
    </location>
</feature>
<evidence type="ECO:0000259" key="1">
    <source>
        <dbReference type="Pfam" id="PF03184"/>
    </source>
</evidence>
<dbReference type="PANTHER" id="PTHR19303:SF74">
    <property type="entry name" value="POGO TRANSPOSABLE ELEMENT WITH KRAB DOMAIN"/>
    <property type="match status" value="1"/>
</dbReference>
<dbReference type="AlphaFoldDB" id="A0A9Q1HYP7"/>
<comment type="caution">
    <text evidence="2">The sequence shown here is derived from an EMBL/GenBank/DDBJ whole genome shotgun (WGS) entry which is preliminary data.</text>
</comment>
<dbReference type="OrthoDB" id="3911590at2759"/>
<keyword evidence="3" id="KW-1185">Reference proteome</keyword>
<dbReference type="Proteomes" id="UP001152803">
    <property type="component" value="Unassembled WGS sequence"/>
</dbReference>
<evidence type="ECO:0000313" key="2">
    <source>
        <dbReference type="EMBL" id="KAJ8269546.1"/>
    </source>
</evidence>
<organism evidence="2 3">
    <name type="scientific">Conger conger</name>
    <name type="common">Conger eel</name>
    <name type="synonym">Muraena conger</name>
    <dbReference type="NCBI Taxonomy" id="82655"/>
    <lineage>
        <taxon>Eukaryota</taxon>
        <taxon>Metazoa</taxon>
        <taxon>Chordata</taxon>
        <taxon>Craniata</taxon>
        <taxon>Vertebrata</taxon>
        <taxon>Euteleostomi</taxon>
        <taxon>Actinopterygii</taxon>
        <taxon>Neopterygii</taxon>
        <taxon>Teleostei</taxon>
        <taxon>Anguilliformes</taxon>
        <taxon>Congridae</taxon>
        <taxon>Conger</taxon>
    </lineage>
</organism>
<dbReference type="GO" id="GO:0003677">
    <property type="term" value="F:DNA binding"/>
    <property type="evidence" value="ECO:0007669"/>
    <property type="project" value="TreeGrafter"/>
</dbReference>
<reference evidence="2" key="1">
    <citation type="journal article" date="2023" name="Science">
        <title>Genome structures resolve the early diversification of teleost fishes.</title>
        <authorList>
            <person name="Parey E."/>
            <person name="Louis A."/>
            <person name="Montfort J."/>
            <person name="Bouchez O."/>
            <person name="Roques C."/>
            <person name="Iampietro C."/>
            <person name="Lluch J."/>
            <person name="Castinel A."/>
            <person name="Donnadieu C."/>
            <person name="Desvignes T."/>
            <person name="Floi Bucao C."/>
            <person name="Jouanno E."/>
            <person name="Wen M."/>
            <person name="Mejri S."/>
            <person name="Dirks R."/>
            <person name="Jansen H."/>
            <person name="Henkel C."/>
            <person name="Chen W.J."/>
            <person name="Zahm M."/>
            <person name="Cabau C."/>
            <person name="Klopp C."/>
            <person name="Thompson A.W."/>
            <person name="Robinson-Rechavi M."/>
            <person name="Braasch I."/>
            <person name="Lecointre G."/>
            <person name="Bobe J."/>
            <person name="Postlethwait J.H."/>
            <person name="Berthelot C."/>
            <person name="Roest Crollius H."/>
            <person name="Guiguen Y."/>
        </authorList>
    </citation>
    <scope>NUCLEOTIDE SEQUENCE</scope>
    <source>
        <strain evidence="2">Concon-B</strain>
    </source>
</reference>
<dbReference type="InterPro" id="IPR050863">
    <property type="entry name" value="CenT-Element_Derived"/>
</dbReference>
<dbReference type="EMBL" id="JAFJMO010000008">
    <property type="protein sequence ID" value="KAJ8269546.1"/>
    <property type="molecule type" value="Genomic_DNA"/>
</dbReference>
<dbReference type="GO" id="GO:0005634">
    <property type="term" value="C:nucleus"/>
    <property type="evidence" value="ECO:0007669"/>
    <property type="project" value="TreeGrafter"/>
</dbReference>
<sequence length="607" mass="68052">MAPGWNKLRRQEEGSSAFTRKKYNQWSEERMRAAMCVYRETTEAGQKPNLRFLARAWNVPKSTLEKRVKGLVSGHTHSSGRKPFLPANAEKELAELLKTLATRGFRLTKQDVQNIAFDFAKANNIKGFSEVKKQAGYYWLRNFNKRNPGVGIRESDVVAAAAARAPGKNPQVVHSWFEEYKTLLNELGLEDIPSHLWSCEESGLQDDFTPRQVVSTAGKPCHDVTAGHRGETTTVLAAFNAVGTFGPTMVIFKGKRLRNEWLLDSPVNVLAKVSENGWINSNLFLEWGEMFIRQLPKDDPNPHILLLDGHSSHVYNLEFLKLMRRNNVHVMCYPAHSTHALRPADKPLFTSLKYNWQEEGRKWNLNAAGQKLPVTEFFTLFNEAWKKTATIENGQAVFKTTGMFPLNEAIITAVGFAPSLTTERSLPAEASMANPTIAPESHTTEVLENMVGEVVLTKEEALEEGSKFVLFTPTSSTSPGPSTSAGISLCCVQNDPPPFPSTSSSVAPESRPVTFSDTIQIQKQEQQGNKRAKPATFRLTDQQHFEYLGSKTKKPGKYLCKRYKQLHGDSTDPKANEDWVSFHESCGEEDGIFEDESFICEDCQCRV</sequence>
<dbReference type="InterPro" id="IPR004875">
    <property type="entry name" value="DDE_SF_endonuclease_dom"/>
</dbReference>
<gene>
    <name evidence="2" type="ORF">COCON_G00121530</name>
</gene>
<accession>A0A9Q1HYP7</accession>